<accession>A0ABD5SM85</accession>
<feature type="compositionally biased region" description="Basic and acidic residues" evidence="1">
    <location>
        <begin position="35"/>
        <end position="47"/>
    </location>
</feature>
<protein>
    <submittedName>
        <fullName evidence="2">Uncharacterized protein</fullName>
    </submittedName>
</protein>
<sequence>MTDSITVRVVRNQFWHDGEARTPDSDPFEVEESVAADHPRTLERVDDGGDVDGGSDEADGTSADPGEHTIDELEAKLEDVDDPEVLRELVNLERSQKNRDGALDAIEARLDELEGSEE</sequence>
<feature type="compositionally biased region" description="Acidic residues" evidence="1">
    <location>
        <begin position="48"/>
        <end position="59"/>
    </location>
</feature>
<organism evidence="2 3">
    <name type="scientific">Natrinema soli</name>
    <dbReference type="NCBI Taxonomy" id="1930624"/>
    <lineage>
        <taxon>Archaea</taxon>
        <taxon>Methanobacteriati</taxon>
        <taxon>Methanobacteriota</taxon>
        <taxon>Stenosarchaea group</taxon>
        <taxon>Halobacteria</taxon>
        <taxon>Halobacteriales</taxon>
        <taxon>Natrialbaceae</taxon>
        <taxon>Natrinema</taxon>
    </lineage>
</organism>
<evidence type="ECO:0000256" key="1">
    <source>
        <dbReference type="SAM" id="MobiDB-lite"/>
    </source>
</evidence>
<feature type="compositionally biased region" description="Basic and acidic residues" evidence="1">
    <location>
        <begin position="65"/>
        <end position="81"/>
    </location>
</feature>
<feature type="region of interest" description="Disordered" evidence="1">
    <location>
        <begin position="18"/>
        <end position="81"/>
    </location>
</feature>
<evidence type="ECO:0000313" key="3">
    <source>
        <dbReference type="Proteomes" id="UP001596383"/>
    </source>
</evidence>
<gene>
    <name evidence="2" type="ORF">ACFQE6_13730</name>
</gene>
<dbReference type="EMBL" id="JBHSWV010000210">
    <property type="protein sequence ID" value="MFC6766009.1"/>
    <property type="molecule type" value="Genomic_DNA"/>
</dbReference>
<dbReference type="Proteomes" id="UP001596383">
    <property type="component" value="Unassembled WGS sequence"/>
</dbReference>
<reference evidence="2 3" key="1">
    <citation type="journal article" date="2019" name="Int. J. Syst. Evol. Microbiol.">
        <title>The Global Catalogue of Microorganisms (GCM) 10K type strain sequencing project: providing services to taxonomists for standard genome sequencing and annotation.</title>
        <authorList>
            <consortium name="The Broad Institute Genomics Platform"/>
            <consortium name="The Broad Institute Genome Sequencing Center for Infectious Disease"/>
            <person name="Wu L."/>
            <person name="Ma J."/>
        </authorList>
    </citation>
    <scope>NUCLEOTIDE SEQUENCE [LARGE SCALE GENOMIC DNA]</scope>
    <source>
        <strain evidence="2 3">LMG 29247</strain>
    </source>
</reference>
<comment type="caution">
    <text evidence="2">The sequence shown here is derived from an EMBL/GenBank/DDBJ whole genome shotgun (WGS) entry which is preliminary data.</text>
</comment>
<keyword evidence="3" id="KW-1185">Reference proteome</keyword>
<proteinExistence type="predicted"/>
<dbReference type="RefSeq" id="WP_273738999.1">
    <property type="nucleotide sequence ID" value="NZ_JAQIVI010000210.1"/>
</dbReference>
<dbReference type="AlphaFoldDB" id="A0ABD5SM85"/>
<evidence type="ECO:0000313" key="2">
    <source>
        <dbReference type="EMBL" id="MFC6766009.1"/>
    </source>
</evidence>
<name>A0ABD5SM85_9EURY</name>